<name>A0A0R3S8V5_HYMDI</name>
<organism evidence="15">
    <name type="scientific">Hymenolepis diminuta</name>
    <name type="common">Rat tapeworm</name>
    <dbReference type="NCBI Taxonomy" id="6216"/>
    <lineage>
        <taxon>Eukaryota</taxon>
        <taxon>Metazoa</taxon>
        <taxon>Spiralia</taxon>
        <taxon>Lophotrochozoa</taxon>
        <taxon>Platyhelminthes</taxon>
        <taxon>Cestoda</taxon>
        <taxon>Eucestoda</taxon>
        <taxon>Cyclophyllidea</taxon>
        <taxon>Hymenolepididae</taxon>
        <taxon>Hymenolepis</taxon>
    </lineage>
</organism>
<keyword evidence="5" id="KW-0862">Zinc</keyword>
<dbReference type="SUPFAM" id="SSF54928">
    <property type="entry name" value="RNA-binding domain, RBD"/>
    <property type="match status" value="1"/>
</dbReference>
<evidence type="ECO:0000256" key="8">
    <source>
        <dbReference type="PROSITE-ProRule" id="PRU00176"/>
    </source>
</evidence>
<dbReference type="InterPro" id="IPR001876">
    <property type="entry name" value="Znf_RanBP2"/>
</dbReference>
<keyword evidence="7" id="KW-0539">Nucleus</keyword>
<dbReference type="Gene3D" id="4.10.1060.10">
    <property type="entry name" value="Zinc finger, RanBP2-type"/>
    <property type="match status" value="1"/>
</dbReference>
<dbReference type="InterPro" id="IPR035979">
    <property type="entry name" value="RBD_domain_sf"/>
</dbReference>
<evidence type="ECO:0000256" key="5">
    <source>
        <dbReference type="ARBA" id="ARBA00022833"/>
    </source>
</evidence>
<dbReference type="GO" id="GO:0006355">
    <property type="term" value="P:regulation of DNA-templated transcription"/>
    <property type="evidence" value="ECO:0007669"/>
    <property type="project" value="InterPro"/>
</dbReference>
<dbReference type="STRING" id="6216.A0A0R3S8V5"/>
<evidence type="ECO:0000313" key="13">
    <source>
        <dbReference type="EMBL" id="VDL17002.1"/>
    </source>
</evidence>
<dbReference type="InterPro" id="IPR012677">
    <property type="entry name" value="Nucleotide-bd_a/b_plait_sf"/>
</dbReference>
<feature type="compositionally biased region" description="Low complexity" evidence="10">
    <location>
        <begin position="1"/>
        <end position="12"/>
    </location>
</feature>
<feature type="region of interest" description="Disordered" evidence="10">
    <location>
        <begin position="461"/>
        <end position="484"/>
    </location>
</feature>
<dbReference type="WBParaSite" id="HDID_0000061601-mRNA-1">
    <property type="protein sequence ID" value="HDID_0000061601-mRNA-1"/>
    <property type="gene ID" value="HDID_0000061601"/>
</dbReference>
<reference evidence="15" key="1">
    <citation type="submission" date="2016-04" db="UniProtKB">
        <authorList>
            <consortium name="WormBaseParasite"/>
        </authorList>
    </citation>
    <scope>IDENTIFICATION</scope>
</reference>
<feature type="region of interest" description="Disordered" evidence="10">
    <location>
        <begin position="1"/>
        <end position="30"/>
    </location>
</feature>
<protein>
    <submittedName>
        <fullName evidence="15">RanBP2-type domain-containing protein</fullName>
    </submittedName>
</protein>
<dbReference type="OrthoDB" id="76445at2759"/>
<feature type="compositionally biased region" description="Polar residues" evidence="10">
    <location>
        <begin position="471"/>
        <end position="484"/>
    </location>
</feature>
<evidence type="ECO:0000256" key="1">
    <source>
        <dbReference type="ARBA" id="ARBA00004123"/>
    </source>
</evidence>
<dbReference type="PANTHER" id="PTHR23238">
    <property type="entry name" value="RNA BINDING PROTEIN"/>
    <property type="match status" value="1"/>
</dbReference>
<evidence type="ECO:0000259" key="12">
    <source>
        <dbReference type="PROSITE" id="PS50199"/>
    </source>
</evidence>
<proteinExistence type="inferred from homology"/>
<evidence type="ECO:0000256" key="4">
    <source>
        <dbReference type="ARBA" id="ARBA00022771"/>
    </source>
</evidence>
<dbReference type="GO" id="GO:0005634">
    <property type="term" value="C:nucleus"/>
    <property type="evidence" value="ECO:0007669"/>
    <property type="project" value="UniProtKB-SubCell"/>
</dbReference>
<dbReference type="PROSITE" id="PS50199">
    <property type="entry name" value="ZF_RANBP2_2"/>
    <property type="match status" value="1"/>
</dbReference>
<evidence type="ECO:0000256" key="2">
    <source>
        <dbReference type="ARBA" id="ARBA00008448"/>
    </source>
</evidence>
<dbReference type="InterPro" id="IPR000504">
    <property type="entry name" value="RRM_dom"/>
</dbReference>
<evidence type="ECO:0000256" key="3">
    <source>
        <dbReference type="ARBA" id="ARBA00022723"/>
    </source>
</evidence>
<dbReference type="InterPro" id="IPR034870">
    <property type="entry name" value="TET_fam"/>
</dbReference>
<evidence type="ECO:0000259" key="11">
    <source>
        <dbReference type="PROSITE" id="PS50102"/>
    </source>
</evidence>
<dbReference type="EMBL" id="UYSG01000083">
    <property type="protein sequence ID" value="VDL17002.1"/>
    <property type="molecule type" value="Genomic_DNA"/>
</dbReference>
<evidence type="ECO:0000256" key="10">
    <source>
        <dbReference type="SAM" id="MobiDB-lite"/>
    </source>
</evidence>
<dbReference type="SMART" id="SM00360">
    <property type="entry name" value="RRM"/>
    <property type="match status" value="1"/>
</dbReference>
<evidence type="ECO:0000313" key="15">
    <source>
        <dbReference type="WBParaSite" id="HDID_0000061601-mRNA-1"/>
    </source>
</evidence>
<gene>
    <name evidence="13" type="ORF">HDID_LOCUS617</name>
</gene>
<evidence type="ECO:0000256" key="6">
    <source>
        <dbReference type="ARBA" id="ARBA00022884"/>
    </source>
</evidence>
<feature type="domain" description="RanBP2-type" evidence="12">
    <location>
        <begin position="355"/>
        <end position="385"/>
    </location>
</feature>
<evidence type="ECO:0000256" key="9">
    <source>
        <dbReference type="PROSITE-ProRule" id="PRU00322"/>
    </source>
</evidence>
<keyword evidence="6 8" id="KW-0694">RNA-binding</keyword>
<dbReference type="PROSITE" id="PS50102">
    <property type="entry name" value="RRM"/>
    <property type="match status" value="1"/>
</dbReference>
<evidence type="ECO:0000256" key="7">
    <source>
        <dbReference type="ARBA" id="ARBA00023242"/>
    </source>
</evidence>
<comment type="subcellular location">
    <subcellularLocation>
        <location evidence="1">Nucleus</location>
    </subcellularLocation>
</comment>
<sequence>MADQYQYGGIPQPGQPPSYPQFPQYPNAGGDQSAQFIPNYALPQGNPQAAVFGQPSFNPNPYPQAGAAMTVPQLGGQLNPAQLAGAGFSYGDYSQFNPYGQNAGLQPQMNDMQQFSQLLPNLNQSAVRNMYEALAQDRSLSGFNTNAFMQDASNVGGFPNKGFGGNQRGGINNFENGNRSSNLPSVTNPDGLREDTVFVSKLPQNIDHETMKVQFGTVGKIKMNAKSGMPMIWIFKERGIPKGDALVTFEDPHCVQKAIKYFSENDFMGKKIEVKQAKNSQRPVIIPSSGQQQNSAVQGSGRNNIEMSSFGGNQTIDVYGGQFNSRNDVASMPVNVRNPGQMRGIGGMLCPVSSRSNSDWHCQSCGRLHFAGRDQCNPCGAPRPDDGMMAGNGMMMMPGAGGPPQPQRGVMLPLTSHPQMMGNGGPIIPPVPRCPPPLRMGAAPPQRGAMAPPMRGGGLGRGVVGGPMRGSSVNAGRNMRTNPY</sequence>
<dbReference type="Proteomes" id="UP000274504">
    <property type="component" value="Unassembled WGS sequence"/>
</dbReference>
<keyword evidence="4 9" id="KW-0863">Zinc-finger</keyword>
<accession>A0A0R3S8V5</accession>
<dbReference type="Pfam" id="PF00076">
    <property type="entry name" value="RRM_1"/>
    <property type="match status" value="1"/>
</dbReference>
<dbReference type="Gene3D" id="3.30.70.330">
    <property type="match status" value="1"/>
</dbReference>
<dbReference type="GO" id="GO:0008270">
    <property type="term" value="F:zinc ion binding"/>
    <property type="evidence" value="ECO:0007669"/>
    <property type="project" value="UniProtKB-KW"/>
</dbReference>
<dbReference type="InterPro" id="IPR036443">
    <property type="entry name" value="Znf_RanBP2_sf"/>
</dbReference>
<dbReference type="AlphaFoldDB" id="A0A0R3S8V5"/>
<dbReference type="SUPFAM" id="SSF90209">
    <property type="entry name" value="Ran binding protein zinc finger-like"/>
    <property type="match status" value="1"/>
</dbReference>
<keyword evidence="3" id="KW-0479">Metal-binding</keyword>
<dbReference type="GO" id="GO:0003723">
    <property type="term" value="F:RNA binding"/>
    <property type="evidence" value="ECO:0007669"/>
    <property type="project" value="UniProtKB-UniRule"/>
</dbReference>
<evidence type="ECO:0000313" key="14">
    <source>
        <dbReference type="Proteomes" id="UP000274504"/>
    </source>
</evidence>
<comment type="similarity">
    <text evidence="2">Belongs to the RRM TET family.</text>
</comment>
<reference evidence="13 14" key="2">
    <citation type="submission" date="2018-11" db="EMBL/GenBank/DDBJ databases">
        <authorList>
            <consortium name="Pathogen Informatics"/>
        </authorList>
    </citation>
    <scope>NUCLEOTIDE SEQUENCE [LARGE SCALE GENOMIC DNA]</scope>
</reference>
<feature type="domain" description="RRM" evidence="11">
    <location>
        <begin position="195"/>
        <end position="279"/>
    </location>
</feature>